<sequence>MPGHGCLSSASEVWRRRRSWTPVSMKSRRAVQRHLLTRALALFTLLALVLIVGCKLLQLAAHFGMKPVAAFSRAVPEVLLAGDAQASGTFPGLAQLTADVLAALRKGVPGASEAAKEVLLVGGSAQFVNFKARLQASVTELAAETLGKRAKVHFAKDRRHS</sequence>
<protein>
    <submittedName>
        <fullName evidence="2">Uncharacterized protein</fullName>
    </submittedName>
</protein>
<gene>
    <name evidence="2" type="ORF">PGLA2088_LOCUS23030</name>
</gene>
<comment type="caution">
    <text evidence="2">The sequence shown here is derived from an EMBL/GenBank/DDBJ whole genome shotgun (WGS) entry which is preliminary data.</text>
</comment>
<dbReference type="Proteomes" id="UP000626109">
    <property type="component" value="Unassembled WGS sequence"/>
</dbReference>
<dbReference type="AlphaFoldDB" id="A0A813JIK3"/>
<keyword evidence="1" id="KW-1133">Transmembrane helix</keyword>
<dbReference type="Gene3D" id="3.90.640.10">
    <property type="entry name" value="Actin, Chain A, domain 4"/>
    <property type="match status" value="1"/>
</dbReference>
<evidence type="ECO:0000256" key="1">
    <source>
        <dbReference type="SAM" id="Phobius"/>
    </source>
</evidence>
<keyword evidence="1" id="KW-0472">Membrane</keyword>
<evidence type="ECO:0000313" key="3">
    <source>
        <dbReference type="Proteomes" id="UP000626109"/>
    </source>
</evidence>
<dbReference type="SUPFAM" id="SSF53067">
    <property type="entry name" value="Actin-like ATPase domain"/>
    <property type="match status" value="1"/>
</dbReference>
<name>A0A813JIK3_POLGL</name>
<feature type="non-terminal residue" evidence="2">
    <location>
        <position position="1"/>
    </location>
</feature>
<accession>A0A813JIK3</accession>
<dbReference type="InterPro" id="IPR043129">
    <property type="entry name" value="ATPase_NBD"/>
</dbReference>
<feature type="transmembrane region" description="Helical" evidence="1">
    <location>
        <begin position="35"/>
        <end position="53"/>
    </location>
</feature>
<dbReference type="Gene3D" id="3.30.420.40">
    <property type="match status" value="1"/>
</dbReference>
<evidence type="ECO:0000313" key="2">
    <source>
        <dbReference type="EMBL" id="CAE8682607.1"/>
    </source>
</evidence>
<dbReference type="EMBL" id="CAJNNW010026087">
    <property type="protein sequence ID" value="CAE8682607.1"/>
    <property type="molecule type" value="Genomic_DNA"/>
</dbReference>
<reference evidence="2" key="1">
    <citation type="submission" date="2021-02" db="EMBL/GenBank/DDBJ databases">
        <authorList>
            <person name="Dougan E. K."/>
            <person name="Rhodes N."/>
            <person name="Thang M."/>
            <person name="Chan C."/>
        </authorList>
    </citation>
    <scope>NUCLEOTIDE SEQUENCE</scope>
</reference>
<organism evidence="2 3">
    <name type="scientific">Polarella glacialis</name>
    <name type="common">Dinoflagellate</name>
    <dbReference type="NCBI Taxonomy" id="89957"/>
    <lineage>
        <taxon>Eukaryota</taxon>
        <taxon>Sar</taxon>
        <taxon>Alveolata</taxon>
        <taxon>Dinophyceae</taxon>
        <taxon>Suessiales</taxon>
        <taxon>Suessiaceae</taxon>
        <taxon>Polarella</taxon>
    </lineage>
</organism>
<keyword evidence="1" id="KW-0812">Transmembrane</keyword>
<proteinExistence type="predicted"/>